<organism evidence="2 3">
    <name type="scientific">Rhizoclosmatium globosum</name>
    <dbReference type="NCBI Taxonomy" id="329046"/>
    <lineage>
        <taxon>Eukaryota</taxon>
        <taxon>Fungi</taxon>
        <taxon>Fungi incertae sedis</taxon>
        <taxon>Chytridiomycota</taxon>
        <taxon>Chytridiomycota incertae sedis</taxon>
        <taxon>Chytridiomycetes</taxon>
        <taxon>Chytridiales</taxon>
        <taxon>Chytriomycetaceae</taxon>
        <taxon>Rhizoclosmatium</taxon>
    </lineage>
</organism>
<evidence type="ECO:0008006" key="4">
    <source>
        <dbReference type="Google" id="ProtNLM"/>
    </source>
</evidence>
<proteinExistence type="predicted"/>
<evidence type="ECO:0000313" key="3">
    <source>
        <dbReference type="Proteomes" id="UP000193642"/>
    </source>
</evidence>
<feature type="chain" id="PRO_5012214866" description="BTB domain-containing protein" evidence="1">
    <location>
        <begin position="19"/>
        <end position="65"/>
    </location>
</feature>
<accession>A0A1Y2C5D4</accession>
<keyword evidence="3" id="KW-1185">Reference proteome</keyword>
<protein>
    <recommendedName>
        <fullName evidence="4">BTB domain-containing protein</fullName>
    </recommendedName>
</protein>
<dbReference type="AlphaFoldDB" id="A0A1Y2C5D4"/>
<keyword evidence="1" id="KW-0732">Signal</keyword>
<dbReference type="EMBL" id="MCGO01000031">
    <property type="protein sequence ID" value="ORY41525.1"/>
    <property type="molecule type" value="Genomic_DNA"/>
</dbReference>
<evidence type="ECO:0000256" key="1">
    <source>
        <dbReference type="SAM" id="SignalP"/>
    </source>
</evidence>
<feature type="non-terminal residue" evidence="2">
    <location>
        <position position="65"/>
    </location>
</feature>
<gene>
    <name evidence="2" type="ORF">BCR33DRAFT_718692</name>
</gene>
<comment type="caution">
    <text evidence="2">The sequence shown here is derived from an EMBL/GenBank/DDBJ whole genome shotgun (WGS) entry which is preliminary data.</text>
</comment>
<evidence type="ECO:0000313" key="2">
    <source>
        <dbReference type="EMBL" id="ORY41525.1"/>
    </source>
</evidence>
<reference evidence="2 3" key="1">
    <citation type="submission" date="2016-07" db="EMBL/GenBank/DDBJ databases">
        <title>Pervasive Adenine N6-methylation of Active Genes in Fungi.</title>
        <authorList>
            <consortium name="DOE Joint Genome Institute"/>
            <person name="Mondo S.J."/>
            <person name="Dannebaum R.O."/>
            <person name="Kuo R.C."/>
            <person name="Labutti K."/>
            <person name="Haridas S."/>
            <person name="Kuo A."/>
            <person name="Salamov A."/>
            <person name="Ahrendt S.R."/>
            <person name="Lipzen A."/>
            <person name="Sullivan W."/>
            <person name="Andreopoulos W.B."/>
            <person name="Clum A."/>
            <person name="Lindquist E."/>
            <person name="Daum C."/>
            <person name="Ramamoorthy G.K."/>
            <person name="Gryganskyi A."/>
            <person name="Culley D."/>
            <person name="Magnuson J.K."/>
            <person name="James T.Y."/>
            <person name="O'Malley M.A."/>
            <person name="Stajich J.E."/>
            <person name="Spatafora J.W."/>
            <person name="Visel A."/>
            <person name="Grigoriev I.V."/>
        </authorList>
    </citation>
    <scope>NUCLEOTIDE SEQUENCE [LARGE SCALE GENOMIC DNA]</scope>
    <source>
        <strain evidence="2 3">JEL800</strain>
    </source>
</reference>
<dbReference type="Proteomes" id="UP000193642">
    <property type="component" value="Unassembled WGS sequence"/>
</dbReference>
<name>A0A1Y2C5D4_9FUNG</name>
<feature type="signal peptide" evidence="1">
    <location>
        <begin position="1"/>
        <end position="18"/>
    </location>
</feature>
<sequence>MITLWLPLDHLLLDFCLASKAVYHSSFLASFKSAKSYLILRMKSKMFEDICGFLAEEAVDWDCWK</sequence>